<dbReference type="GO" id="GO:0008757">
    <property type="term" value="F:S-adenosylmethionine-dependent methyltransferase activity"/>
    <property type="evidence" value="ECO:0007669"/>
    <property type="project" value="InterPro"/>
</dbReference>
<keyword evidence="7" id="KW-1185">Reference proteome</keyword>
<protein>
    <submittedName>
        <fullName evidence="6">CGI-01 protein</fullName>
    </submittedName>
</protein>
<dbReference type="Pfam" id="PF08241">
    <property type="entry name" value="Methyltransf_11"/>
    <property type="match status" value="1"/>
</dbReference>
<reference evidence="6 7" key="1">
    <citation type="journal article" date="2015" name="Genome Biol. Evol.">
        <title>The genome of winter moth (Operophtera brumata) provides a genomic perspective on sexual dimorphism and phenology.</title>
        <authorList>
            <person name="Derks M.F."/>
            <person name="Smit S."/>
            <person name="Salis L."/>
            <person name="Schijlen E."/>
            <person name="Bossers A."/>
            <person name="Mateman C."/>
            <person name="Pijl A.S."/>
            <person name="de Ridder D."/>
            <person name="Groenen M.A."/>
            <person name="Visser M.E."/>
            <person name="Megens H.J."/>
        </authorList>
    </citation>
    <scope>NUCLEOTIDE SEQUENCE [LARGE SCALE GENOMIC DNA]</scope>
    <source>
        <strain evidence="6">WM2013NL</strain>
        <tissue evidence="6">Head and thorax</tissue>
    </source>
</reference>
<dbReference type="InterPro" id="IPR051419">
    <property type="entry name" value="Lys/N-term_MeTrsfase_sf"/>
</dbReference>
<evidence type="ECO:0000256" key="3">
    <source>
        <dbReference type="ARBA" id="ARBA00022679"/>
    </source>
</evidence>
<evidence type="ECO:0000259" key="5">
    <source>
        <dbReference type="Pfam" id="PF08241"/>
    </source>
</evidence>
<dbReference type="PANTHER" id="PTHR12176:SF78">
    <property type="entry name" value="EEF1A LYSINE AND N-TERMINAL METHYLTRANSFERASE"/>
    <property type="match status" value="1"/>
</dbReference>
<sequence>MNLLPRSHKEFSDKDYWNKFFKKRGNKAFEWYGEYLELCSQLHKYIKQKDSILITGCGNSSLSADLYDIGFQNITNIDVSEVVIRQMTSINIHRTSMKFLCMDALNTTFEKESFSVVLDKGTLDALMPDDTEETIAQIDKYFAEIKRVLRLGGRFVCISLLQSHILAKLVSTFCDKSWMFRVVRCHEAEQKNAEEGDGMTLPVFAVVATKFKEMPQPIVEVCMAGDKMQRLQTAEELMSHVKSAQDAAFVTNGLARTNLMQPGVDSPRYTLYVVDQKGHAANKYAVFIVPQGRESEWLFGTPAGRKQLQESAQFGRLVVVILHRGHSFPSLDAVKEELAHSAKMLIPSGFAGQVHAGRSARSGAFVVEDVDVEGATHRRLVFLDNQMLVQSEAKLRQVRCTVDFGHISTYHSFMCVCACIARDARRDVTRAAVLGLGGGGLCMFLRKCWADVKIARDHFELKPDDNLHVEIKDGLDYLKDEATKDRFQITAVDIDPVMLEIARDHFELKPDDNLHVEIKDGLDYLKDEATKDPVMLEIARDHFELKPDDNLHYLLRDMDNKDRTLGLSCPPAQFLQDDVLCHVTTLLCDNGPDARPLVPSGTVPARRRAVPRHDAAL</sequence>
<dbReference type="Proteomes" id="UP000037510">
    <property type="component" value="Unassembled WGS sequence"/>
</dbReference>
<dbReference type="AlphaFoldDB" id="A0A0L7L998"/>
<evidence type="ECO:0000313" key="6">
    <source>
        <dbReference type="EMBL" id="KOB72088.1"/>
    </source>
</evidence>
<feature type="domain" description="Methyltransferase type 11" evidence="5">
    <location>
        <begin position="56"/>
        <end position="157"/>
    </location>
</feature>
<dbReference type="Gene3D" id="3.40.50.150">
    <property type="entry name" value="Vaccinia Virus protein VP39"/>
    <property type="match status" value="3"/>
</dbReference>
<dbReference type="GO" id="GO:0032259">
    <property type="term" value="P:methylation"/>
    <property type="evidence" value="ECO:0007669"/>
    <property type="project" value="UniProtKB-KW"/>
</dbReference>
<accession>A0A0L7L998</accession>
<comment type="caution">
    <text evidence="6">The sequence shown here is derived from an EMBL/GenBank/DDBJ whole genome shotgun (WGS) entry which is preliminary data.</text>
</comment>
<name>A0A0L7L998_OPEBR</name>
<keyword evidence="2" id="KW-0489">Methyltransferase</keyword>
<dbReference type="FunFam" id="3.40.50.150:FF:000110">
    <property type="entry name" value="methyltransferase-like protein 13 isoform X1"/>
    <property type="match status" value="1"/>
</dbReference>
<dbReference type="InterPro" id="IPR029063">
    <property type="entry name" value="SAM-dependent_MTases_sf"/>
</dbReference>
<evidence type="ECO:0000256" key="2">
    <source>
        <dbReference type="ARBA" id="ARBA00022603"/>
    </source>
</evidence>
<dbReference type="InterPro" id="IPR013216">
    <property type="entry name" value="Methyltransf_11"/>
</dbReference>
<dbReference type="STRING" id="104452.A0A0L7L998"/>
<keyword evidence="4" id="KW-0511">Multifunctional enzyme</keyword>
<keyword evidence="3" id="KW-0808">Transferase</keyword>
<evidence type="ECO:0000313" key="7">
    <source>
        <dbReference type="Proteomes" id="UP000037510"/>
    </source>
</evidence>
<evidence type="ECO:0000256" key="4">
    <source>
        <dbReference type="ARBA" id="ARBA00023268"/>
    </source>
</evidence>
<dbReference type="CDD" id="cd02440">
    <property type="entry name" value="AdoMet_MTases"/>
    <property type="match status" value="1"/>
</dbReference>
<evidence type="ECO:0000256" key="1">
    <source>
        <dbReference type="ARBA" id="ARBA00008361"/>
    </source>
</evidence>
<gene>
    <name evidence="6" type="ORF">OBRU01_03414</name>
</gene>
<dbReference type="SUPFAM" id="SSF53335">
    <property type="entry name" value="S-adenosyl-L-methionine-dependent methyltransferases"/>
    <property type="match status" value="3"/>
</dbReference>
<comment type="similarity">
    <text evidence="1">Belongs to the methyltransferase superfamily.</text>
</comment>
<proteinExistence type="inferred from homology"/>
<dbReference type="EMBL" id="JTDY01002109">
    <property type="protein sequence ID" value="KOB72088.1"/>
    <property type="molecule type" value="Genomic_DNA"/>
</dbReference>
<dbReference type="PANTHER" id="PTHR12176">
    <property type="entry name" value="SAM-DEPENDENT METHYLTRANSFERASE SUPERFAMILY PROTEIN"/>
    <property type="match status" value="1"/>
</dbReference>
<organism evidence="6 7">
    <name type="scientific">Operophtera brumata</name>
    <name type="common">Winter moth</name>
    <name type="synonym">Phalaena brumata</name>
    <dbReference type="NCBI Taxonomy" id="104452"/>
    <lineage>
        <taxon>Eukaryota</taxon>
        <taxon>Metazoa</taxon>
        <taxon>Ecdysozoa</taxon>
        <taxon>Arthropoda</taxon>
        <taxon>Hexapoda</taxon>
        <taxon>Insecta</taxon>
        <taxon>Pterygota</taxon>
        <taxon>Neoptera</taxon>
        <taxon>Endopterygota</taxon>
        <taxon>Lepidoptera</taxon>
        <taxon>Glossata</taxon>
        <taxon>Ditrysia</taxon>
        <taxon>Geometroidea</taxon>
        <taxon>Geometridae</taxon>
        <taxon>Larentiinae</taxon>
        <taxon>Operophtera</taxon>
    </lineage>
</organism>